<keyword evidence="8" id="KW-0732">Signal</keyword>
<dbReference type="Proteomes" id="UP001065265">
    <property type="component" value="Chromosome"/>
</dbReference>
<dbReference type="PROSITE" id="PS50914">
    <property type="entry name" value="BON"/>
    <property type="match status" value="1"/>
</dbReference>
<keyword evidence="11" id="KW-1185">Reference proteome</keyword>
<feature type="region of interest" description="Disordered" evidence="7">
    <location>
        <begin position="396"/>
        <end position="465"/>
    </location>
</feature>
<dbReference type="Gene3D" id="1.10.287.1260">
    <property type="match status" value="1"/>
</dbReference>
<evidence type="ECO:0000256" key="7">
    <source>
        <dbReference type="SAM" id="MobiDB-lite"/>
    </source>
</evidence>
<feature type="compositionally biased region" description="Basic and acidic residues" evidence="7">
    <location>
        <begin position="444"/>
        <end position="465"/>
    </location>
</feature>
<name>A0ABY5SYZ6_9SPHN</name>
<evidence type="ECO:0000256" key="4">
    <source>
        <dbReference type="ARBA" id="ARBA00022989"/>
    </source>
</evidence>
<organism evidence="10 11">
    <name type="scientific">Qipengyuania spongiae</name>
    <dbReference type="NCBI Taxonomy" id="2909673"/>
    <lineage>
        <taxon>Bacteria</taxon>
        <taxon>Pseudomonadati</taxon>
        <taxon>Pseudomonadota</taxon>
        <taxon>Alphaproteobacteria</taxon>
        <taxon>Sphingomonadales</taxon>
        <taxon>Erythrobacteraceae</taxon>
        <taxon>Qipengyuania</taxon>
    </lineage>
</organism>
<dbReference type="Gene3D" id="2.30.30.60">
    <property type="match status" value="1"/>
</dbReference>
<dbReference type="Gene3D" id="3.30.1340.30">
    <property type="match status" value="1"/>
</dbReference>
<dbReference type="PANTHER" id="PTHR30221:SF1">
    <property type="entry name" value="SMALL-CONDUCTANCE MECHANOSENSITIVE CHANNEL"/>
    <property type="match status" value="1"/>
</dbReference>
<feature type="chain" id="PRO_5047351265" description="Small-conductance mechanosensitive channel" evidence="8">
    <location>
        <begin position="25"/>
        <end position="465"/>
    </location>
</feature>
<comment type="caution">
    <text evidence="6">Lacks conserved residue(s) required for the propagation of feature annotation.</text>
</comment>
<dbReference type="Pfam" id="PF00924">
    <property type="entry name" value="MS_channel_2nd"/>
    <property type="match status" value="1"/>
</dbReference>
<comment type="subunit">
    <text evidence="6">Homoheptamer.</text>
</comment>
<gene>
    <name evidence="10" type="ORF">L1F33_01905</name>
</gene>
<evidence type="ECO:0000313" key="10">
    <source>
        <dbReference type="EMBL" id="UVI39742.1"/>
    </source>
</evidence>
<proteinExistence type="inferred from homology"/>
<keyword evidence="3 6" id="KW-0812">Transmembrane</keyword>
<evidence type="ECO:0000259" key="9">
    <source>
        <dbReference type="PROSITE" id="PS50914"/>
    </source>
</evidence>
<dbReference type="InterPro" id="IPR045275">
    <property type="entry name" value="MscS_archaea/bacteria_type"/>
</dbReference>
<feature type="signal peptide" evidence="8">
    <location>
        <begin position="1"/>
        <end position="24"/>
    </location>
</feature>
<keyword evidence="6" id="KW-0813">Transport</keyword>
<reference evidence="10" key="1">
    <citation type="submission" date="2022-02" db="EMBL/GenBank/DDBJ databases">
        <title>Qipengyuania spongiae sp. nov., isolated from marine sponge.</title>
        <authorList>
            <person name="Li Z."/>
            <person name="Zhang M."/>
        </authorList>
    </citation>
    <scope>NUCLEOTIDE SEQUENCE</scope>
    <source>
        <strain evidence="10">PHS-Z21</strain>
    </source>
</reference>
<feature type="transmembrane region" description="Helical" evidence="6">
    <location>
        <begin position="172"/>
        <end position="194"/>
    </location>
</feature>
<dbReference type="RefSeq" id="WP_265559391.1">
    <property type="nucleotide sequence ID" value="NZ_CP092471.1"/>
</dbReference>
<evidence type="ECO:0000313" key="11">
    <source>
        <dbReference type="Proteomes" id="UP001065265"/>
    </source>
</evidence>
<evidence type="ECO:0000256" key="5">
    <source>
        <dbReference type="ARBA" id="ARBA00023136"/>
    </source>
</evidence>
<dbReference type="InterPro" id="IPR010920">
    <property type="entry name" value="LSM_dom_sf"/>
</dbReference>
<dbReference type="InterPro" id="IPR011066">
    <property type="entry name" value="MscS_channel_C_sf"/>
</dbReference>
<sequence>MSRFLAILALILAAPLAAMLPAPADPEPQETATAAPAQTIADTQDSGADQRISERISGIFAELPAFRSVRVSVQQGVVSLTGTVPKAEDVDRAEAIAGRVTGVVTVENGLERDISVDGGLGGVANLQDRLDDFLALLPLIGVAAVVAAVIALIGYLLAGLTGVWHRLAPNSFLAELIASAIRFAFVVGGVVIALDMIGAGALMGAVLGGAGVVGIALGFAMRDTIENYVASLMLSLRQPFRANDWVLIDDLEGRVIRLTSRATILMTLDGNHLRIPNAQVFKAVITNFTTNPQRRFQFDLGVDADDDAVAARHLGRDTLAALDFVLAEPPPEARILEVGDSNVLIRFLGWVDQRETDWWKAQSRAIPAVKAALEDAGFGLPEPIYRLRFDPRSASLPFANEPTSGVVREGSGEGTPAAPKPRRTVTDIEEDVRPTNEIAEMVDEERRASGGGQEKDLLDHSRPVE</sequence>
<keyword evidence="5 6" id="KW-0472">Membrane</keyword>
<keyword evidence="6" id="KW-0997">Cell inner membrane</keyword>
<evidence type="ECO:0000256" key="2">
    <source>
        <dbReference type="ARBA" id="ARBA00022475"/>
    </source>
</evidence>
<evidence type="ECO:0000256" key="8">
    <source>
        <dbReference type="SAM" id="SignalP"/>
    </source>
</evidence>
<protein>
    <recommendedName>
        <fullName evidence="6">Small-conductance mechanosensitive channel</fullName>
    </recommendedName>
</protein>
<comment type="similarity">
    <text evidence="6">Belongs to the MscS (TC 1.A.23) family.</text>
</comment>
<feature type="compositionally biased region" description="Low complexity" evidence="7">
    <location>
        <begin position="29"/>
        <end position="45"/>
    </location>
</feature>
<dbReference type="InterPro" id="IPR007055">
    <property type="entry name" value="BON_dom"/>
</dbReference>
<dbReference type="EMBL" id="CP092471">
    <property type="protein sequence ID" value="UVI39742.1"/>
    <property type="molecule type" value="Genomic_DNA"/>
</dbReference>
<keyword evidence="4 6" id="KW-1133">Transmembrane helix</keyword>
<keyword evidence="6" id="KW-0406">Ion transport</keyword>
<dbReference type="InterPro" id="IPR023408">
    <property type="entry name" value="MscS_beta-dom_sf"/>
</dbReference>
<dbReference type="SUPFAM" id="SSF50182">
    <property type="entry name" value="Sm-like ribonucleoproteins"/>
    <property type="match status" value="1"/>
</dbReference>
<dbReference type="Pfam" id="PF04972">
    <property type="entry name" value="BON"/>
    <property type="match status" value="1"/>
</dbReference>
<dbReference type="PANTHER" id="PTHR30221">
    <property type="entry name" value="SMALL-CONDUCTANCE MECHANOSENSITIVE CHANNEL"/>
    <property type="match status" value="1"/>
</dbReference>
<dbReference type="InterPro" id="IPR006685">
    <property type="entry name" value="MscS_channel_2nd"/>
</dbReference>
<accession>A0ABY5SYZ6</accession>
<dbReference type="Gene3D" id="3.30.70.100">
    <property type="match status" value="1"/>
</dbReference>
<feature type="transmembrane region" description="Helical" evidence="6">
    <location>
        <begin position="200"/>
        <end position="221"/>
    </location>
</feature>
<comment type="function">
    <text evidence="6">Mechanosensitive channel that participates in the regulation of osmotic pressure changes within the cell, opening in response to stretch forces in the membrane lipid bilayer, without the need for other proteins. Contributes to normal resistance to hypoosmotic shock. Forms an ion channel of 1.0 nanosiemens conductance with a slight preference for anions.</text>
</comment>
<keyword evidence="2" id="KW-1003">Cell membrane</keyword>
<keyword evidence="6" id="KW-0407">Ion channel</keyword>
<feature type="region of interest" description="Disordered" evidence="7">
    <location>
        <begin position="23"/>
        <end position="47"/>
    </location>
</feature>
<feature type="domain" description="BON" evidence="9">
    <location>
        <begin position="48"/>
        <end position="118"/>
    </location>
</feature>
<dbReference type="SUPFAM" id="SSF82689">
    <property type="entry name" value="Mechanosensitive channel protein MscS (YggB), C-terminal domain"/>
    <property type="match status" value="1"/>
</dbReference>
<feature type="transmembrane region" description="Helical" evidence="6">
    <location>
        <begin position="133"/>
        <end position="160"/>
    </location>
</feature>
<evidence type="ECO:0000256" key="3">
    <source>
        <dbReference type="ARBA" id="ARBA00022692"/>
    </source>
</evidence>
<evidence type="ECO:0000256" key="1">
    <source>
        <dbReference type="ARBA" id="ARBA00004651"/>
    </source>
</evidence>
<comment type="subcellular location">
    <subcellularLocation>
        <location evidence="6">Cell inner membrane</location>
        <topology evidence="6">Multi-pass membrane protein</topology>
    </subcellularLocation>
    <subcellularLocation>
        <location evidence="1">Cell membrane</location>
        <topology evidence="1">Multi-pass membrane protein</topology>
    </subcellularLocation>
</comment>
<evidence type="ECO:0000256" key="6">
    <source>
        <dbReference type="RuleBase" id="RU369025"/>
    </source>
</evidence>